<sequence length="75" mass="8403">MAFEMVDPSALGDRLSRFQESASSPLHGWRTCHRRNGESPAGVNTAFPCLTKAADSCSCLPPHLWVSLRQRYRLQ</sequence>
<accession>A0A382KNL4</accession>
<dbReference type="AlphaFoldDB" id="A0A382KNL4"/>
<reference evidence="1" key="1">
    <citation type="submission" date="2018-05" db="EMBL/GenBank/DDBJ databases">
        <authorList>
            <person name="Lanie J.A."/>
            <person name="Ng W.-L."/>
            <person name="Kazmierczak K.M."/>
            <person name="Andrzejewski T.M."/>
            <person name="Davidsen T.M."/>
            <person name="Wayne K.J."/>
            <person name="Tettelin H."/>
            <person name="Glass J.I."/>
            <person name="Rusch D."/>
            <person name="Podicherti R."/>
            <person name="Tsui H.-C.T."/>
            <person name="Winkler M.E."/>
        </authorList>
    </citation>
    <scope>NUCLEOTIDE SEQUENCE</scope>
</reference>
<name>A0A382KNL4_9ZZZZ</name>
<dbReference type="EMBL" id="UINC01080899">
    <property type="protein sequence ID" value="SVC24271.1"/>
    <property type="molecule type" value="Genomic_DNA"/>
</dbReference>
<evidence type="ECO:0000313" key="1">
    <source>
        <dbReference type="EMBL" id="SVC24271.1"/>
    </source>
</evidence>
<organism evidence="1">
    <name type="scientific">marine metagenome</name>
    <dbReference type="NCBI Taxonomy" id="408172"/>
    <lineage>
        <taxon>unclassified sequences</taxon>
        <taxon>metagenomes</taxon>
        <taxon>ecological metagenomes</taxon>
    </lineage>
</organism>
<proteinExistence type="predicted"/>
<protein>
    <submittedName>
        <fullName evidence="1">Uncharacterized protein</fullName>
    </submittedName>
</protein>
<gene>
    <name evidence="1" type="ORF">METZ01_LOCUS277125</name>
</gene>